<dbReference type="InterPro" id="IPR004170">
    <property type="entry name" value="WWE_dom"/>
</dbReference>
<dbReference type="Proteomes" id="UP001318040">
    <property type="component" value="Chromosome 62"/>
</dbReference>
<feature type="domain" description="PARP catalytic" evidence="15">
    <location>
        <begin position="506"/>
        <end position="716"/>
    </location>
</feature>
<dbReference type="PANTHER" id="PTHR45740:SF6">
    <property type="entry name" value="PROTEIN MONO-ADP-RIBOSYLTRANSFERASE PARP12"/>
    <property type="match status" value="1"/>
</dbReference>
<dbReference type="Pfam" id="PF14608">
    <property type="entry name" value="zf-CCCH_2"/>
    <property type="match status" value="2"/>
</dbReference>
<dbReference type="KEGG" id="pmrn:116955825"/>
<dbReference type="PROSITE" id="PS50918">
    <property type="entry name" value="WWE"/>
    <property type="match status" value="1"/>
</dbReference>
<proteinExistence type="inferred from homology"/>
<organism evidence="16 17">
    <name type="scientific">Petromyzon marinus</name>
    <name type="common">Sea lamprey</name>
    <dbReference type="NCBI Taxonomy" id="7757"/>
    <lineage>
        <taxon>Eukaryota</taxon>
        <taxon>Metazoa</taxon>
        <taxon>Chordata</taxon>
        <taxon>Craniata</taxon>
        <taxon>Vertebrata</taxon>
        <taxon>Cyclostomata</taxon>
        <taxon>Hyperoartia</taxon>
        <taxon>Petromyzontiformes</taxon>
        <taxon>Petromyzontidae</taxon>
        <taxon>Petromyzon</taxon>
    </lineage>
</organism>
<name>A0AAJ7XG82_PETMA</name>
<evidence type="ECO:0000256" key="8">
    <source>
        <dbReference type="ARBA" id="ARBA00022833"/>
    </source>
</evidence>
<keyword evidence="8 11" id="KW-0862">Zinc</keyword>
<dbReference type="Gene3D" id="3.30.1370.210">
    <property type="match status" value="2"/>
</dbReference>
<protein>
    <submittedName>
        <fullName evidence="17">Protein mono-ADP-ribosyltransferase PARP12</fullName>
    </submittedName>
</protein>
<evidence type="ECO:0000256" key="6">
    <source>
        <dbReference type="ARBA" id="ARBA00022737"/>
    </source>
</evidence>
<feature type="zinc finger region" description="C3H1-type" evidence="11">
    <location>
        <begin position="202"/>
        <end position="224"/>
    </location>
</feature>
<evidence type="ECO:0000259" key="13">
    <source>
        <dbReference type="PROSITE" id="PS50103"/>
    </source>
</evidence>
<keyword evidence="4" id="KW-0597">Phosphoprotein</keyword>
<dbReference type="InterPro" id="IPR037197">
    <property type="entry name" value="WWE_dom_sf"/>
</dbReference>
<keyword evidence="6" id="KW-0677">Repeat</keyword>
<dbReference type="PROSITE" id="PS50103">
    <property type="entry name" value="ZF_C3H1"/>
    <property type="match status" value="2"/>
</dbReference>
<dbReference type="Pfam" id="PF00644">
    <property type="entry name" value="PARP"/>
    <property type="match status" value="1"/>
</dbReference>
<evidence type="ECO:0000313" key="16">
    <source>
        <dbReference type="Proteomes" id="UP001318040"/>
    </source>
</evidence>
<keyword evidence="7 11" id="KW-0863">Zinc-finger</keyword>
<keyword evidence="16" id="KW-1185">Reference proteome</keyword>
<feature type="compositionally biased region" description="Low complexity" evidence="12">
    <location>
        <begin position="1"/>
        <end position="15"/>
    </location>
</feature>
<evidence type="ECO:0000256" key="10">
    <source>
        <dbReference type="ARBA" id="ARBA00024347"/>
    </source>
</evidence>
<dbReference type="PROSITE" id="PS51059">
    <property type="entry name" value="PARP_CATALYTIC"/>
    <property type="match status" value="1"/>
</dbReference>
<evidence type="ECO:0000256" key="1">
    <source>
        <dbReference type="ARBA" id="ARBA00004123"/>
    </source>
</evidence>
<dbReference type="AlphaFoldDB" id="A0AAJ7XG82"/>
<reference evidence="17" key="1">
    <citation type="submission" date="2025-08" db="UniProtKB">
        <authorList>
            <consortium name="RefSeq"/>
        </authorList>
    </citation>
    <scope>IDENTIFICATION</scope>
    <source>
        <tissue evidence="17">Sperm</tissue>
    </source>
</reference>
<dbReference type="GO" id="GO:0003950">
    <property type="term" value="F:NAD+ poly-ADP-ribosyltransferase activity"/>
    <property type="evidence" value="ECO:0007669"/>
    <property type="project" value="InterPro"/>
</dbReference>
<dbReference type="InterPro" id="IPR012317">
    <property type="entry name" value="Poly(ADP-ribose)pol_cat_dom"/>
</dbReference>
<dbReference type="Gene3D" id="3.30.720.50">
    <property type="match status" value="1"/>
</dbReference>
<dbReference type="Pfam" id="PF23466">
    <property type="entry name" value="WWE_4"/>
    <property type="match status" value="1"/>
</dbReference>
<feature type="domain" description="C3H1-type" evidence="13">
    <location>
        <begin position="120"/>
        <end position="142"/>
    </location>
</feature>
<evidence type="ECO:0000256" key="2">
    <source>
        <dbReference type="ARBA" id="ARBA00004496"/>
    </source>
</evidence>
<evidence type="ECO:0000256" key="4">
    <source>
        <dbReference type="ARBA" id="ARBA00022553"/>
    </source>
</evidence>
<accession>A0AAJ7XG82</accession>
<feature type="domain" description="WWE" evidence="14">
    <location>
        <begin position="389"/>
        <end position="478"/>
    </location>
</feature>
<dbReference type="PANTHER" id="PTHR45740">
    <property type="entry name" value="POLY [ADP-RIBOSE] POLYMERASE"/>
    <property type="match status" value="1"/>
</dbReference>
<keyword evidence="3" id="KW-0963">Cytoplasm</keyword>
<dbReference type="SUPFAM" id="SSF117839">
    <property type="entry name" value="WWE domain"/>
    <property type="match status" value="1"/>
</dbReference>
<dbReference type="GO" id="GO:0005737">
    <property type="term" value="C:cytoplasm"/>
    <property type="evidence" value="ECO:0007669"/>
    <property type="project" value="UniProtKB-SubCell"/>
</dbReference>
<evidence type="ECO:0000256" key="3">
    <source>
        <dbReference type="ARBA" id="ARBA00022490"/>
    </source>
</evidence>
<dbReference type="InterPro" id="IPR051712">
    <property type="entry name" value="ARTD-AVP"/>
</dbReference>
<dbReference type="InterPro" id="IPR057602">
    <property type="entry name" value="Zfn-CCCH_PARP12"/>
</dbReference>
<dbReference type="GO" id="GO:0005634">
    <property type="term" value="C:nucleus"/>
    <property type="evidence" value="ECO:0007669"/>
    <property type="project" value="UniProtKB-SubCell"/>
</dbReference>
<comment type="similarity">
    <text evidence="10">Belongs to the ARTD/PARP family.</text>
</comment>
<dbReference type="GO" id="GO:0008270">
    <property type="term" value="F:zinc ion binding"/>
    <property type="evidence" value="ECO:0007669"/>
    <property type="project" value="UniProtKB-KW"/>
</dbReference>
<dbReference type="Pfam" id="PF02825">
    <property type="entry name" value="WWE"/>
    <property type="match status" value="1"/>
</dbReference>
<keyword evidence="5 11" id="KW-0479">Metal-binding</keyword>
<comment type="subcellular location">
    <subcellularLocation>
        <location evidence="2">Cytoplasm</location>
    </subcellularLocation>
    <subcellularLocation>
        <location evidence="1">Nucleus</location>
    </subcellularLocation>
</comment>
<dbReference type="CDD" id="cd01439">
    <property type="entry name" value="TCCD_inducible_PARP_like"/>
    <property type="match status" value="1"/>
</dbReference>
<dbReference type="GO" id="GO:1990404">
    <property type="term" value="F:NAD+-protein mono-ADP-ribosyltransferase activity"/>
    <property type="evidence" value="ECO:0007669"/>
    <property type="project" value="TreeGrafter"/>
</dbReference>
<keyword evidence="9" id="KW-0539">Nucleus</keyword>
<gene>
    <name evidence="17" type="primary">PARP12</name>
</gene>
<evidence type="ECO:0000256" key="5">
    <source>
        <dbReference type="ARBA" id="ARBA00022723"/>
    </source>
</evidence>
<feature type="zinc finger region" description="C3H1-type" evidence="11">
    <location>
        <begin position="120"/>
        <end position="142"/>
    </location>
</feature>
<feature type="region of interest" description="Disordered" evidence="12">
    <location>
        <begin position="1"/>
        <end position="24"/>
    </location>
</feature>
<evidence type="ECO:0000256" key="12">
    <source>
        <dbReference type="SAM" id="MobiDB-lite"/>
    </source>
</evidence>
<evidence type="ECO:0000259" key="14">
    <source>
        <dbReference type="PROSITE" id="PS50918"/>
    </source>
</evidence>
<evidence type="ECO:0000256" key="9">
    <source>
        <dbReference type="ARBA" id="ARBA00023242"/>
    </source>
</evidence>
<dbReference type="Gene3D" id="3.90.228.10">
    <property type="match status" value="1"/>
</dbReference>
<evidence type="ECO:0000256" key="11">
    <source>
        <dbReference type="PROSITE-ProRule" id="PRU00723"/>
    </source>
</evidence>
<feature type="domain" description="C3H1-type" evidence="13">
    <location>
        <begin position="202"/>
        <end position="224"/>
    </location>
</feature>
<evidence type="ECO:0000256" key="7">
    <source>
        <dbReference type="ARBA" id="ARBA00022771"/>
    </source>
</evidence>
<dbReference type="Pfam" id="PF25261">
    <property type="entry name" value="zf-CCCH_PARP12"/>
    <property type="match status" value="1"/>
</dbReference>
<evidence type="ECO:0000259" key="15">
    <source>
        <dbReference type="PROSITE" id="PS51059"/>
    </source>
</evidence>
<sequence>MQSSYPQEGQQQQEKPPLPLDRALDTLHDSGCALPLSALASALGFPDSALLAALRSKPELFALVEGSGSSSSSLSGGQQQQPERGSLDWRVLAVSALRVCPRYRERTGCPDGEGCAKLHVCRRFVLGSCKFGPDCKFSHDFRDGHNRDLCYKSGVEALPFDPMQTLLLQNDPTLLPQICKTYKVLDAAGECKYGNKCARLHLCRPFVLGVCKFGDKCRRNHGLSDAGLRRLLKQHGVCAWPDAALLGLLRRREQIHAAAGGGADAADDGATIAPLGFAARAAARGRKAGGSGGDGWPAGAAGRDGEGEICLYHLLSKCHYKDRCLKSHAALPYRWQERSHGGGAWQDLPGTEAMERHYCDPASVSHDSVDFIHMKSVHGTVRRLSTANAVAMPDNFLLTTRWSWYWQECVGTWIKYGDEATTNDRAKSNVSSLDLEKAYHEDKEGSFKFTAGRFSYRLDFKDMTQTNLEVGTRRCVRRRPLLVTARDVEVARERHASLSRTGVGSVPAHWDRASLSDVDISLVELVNTTSEYKEVATLFKNTLSQPSINILNVKRVQNLELWDAFQRKREWMRKKNDGVEVEERKLFHGTRPKHVVPICQQNIDWRLRGAHGTAYGEGSYFARDASYSHTYSKGRKGTAPASAAMFLARVLVGRYTCGKAGYVRPPAIKASPSTSAGQPAPEVFYDSCVNTEIDPSIFVVFERDQIYPEYVIEYQF</sequence>
<evidence type="ECO:0000313" key="17">
    <source>
        <dbReference type="RefSeq" id="XP_032833032.1"/>
    </source>
</evidence>
<dbReference type="InterPro" id="IPR000571">
    <property type="entry name" value="Znf_CCCH"/>
</dbReference>
<dbReference type="SMART" id="SM00356">
    <property type="entry name" value="ZnF_C3H1"/>
    <property type="match status" value="3"/>
</dbReference>
<dbReference type="RefSeq" id="XP_032833032.1">
    <property type="nucleotide sequence ID" value="XM_032977141.1"/>
</dbReference>
<dbReference type="SUPFAM" id="SSF56399">
    <property type="entry name" value="ADP-ribosylation"/>
    <property type="match status" value="1"/>
</dbReference>